<comment type="subcellular location">
    <subcellularLocation>
        <location evidence="1">Cell inner membrane</location>
        <topology evidence="1">Multi-pass membrane protein</topology>
    </subcellularLocation>
    <subcellularLocation>
        <location evidence="8">Cell membrane</location>
        <topology evidence="8">Multi-pass membrane protein</topology>
    </subcellularLocation>
</comment>
<organism evidence="9 10">
    <name type="scientific">Seminibacterium arietis</name>
    <dbReference type="NCBI Taxonomy" id="1173502"/>
    <lineage>
        <taxon>Bacteria</taxon>
        <taxon>Pseudomonadati</taxon>
        <taxon>Pseudomonadota</taxon>
        <taxon>Gammaproteobacteria</taxon>
        <taxon>Pasteurellales</taxon>
        <taxon>Pasteurellaceae</taxon>
        <taxon>Seminibacterium</taxon>
    </lineage>
</organism>
<comment type="caution">
    <text evidence="9">The sequence shown here is derived from an EMBL/GenBank/DDBJ whole genome shotgun (WGS) entry which is preliminary data.</text>
</comment>
<evidence type="ECO:0000256" key="2">
    <source>
        <dbReference type="ARBA" id="ARBA00008255"/>
    </source>
</evidence>
<accession>A0ABW3I6G7</accession>
<keyword evidence="3 8" id="KW-1003">Cell membrane</keyword>
<keyword evidence="6 8" id="KW-1133">Transmembrane helix</keyword>
<dbReference type="NCBIfam" id="TIGR01620">
    <property type="entry name" value="hyp_HI0043"/>
    <property type="match status" value="1"/>
</dbReference>
<evidence type="ECO:0000256" key="8">
    <source>
        <dbReference type="HAMAP-Rule" id="MF_01085"/>
    </source>
</evidence>
<evidence type="ECO:0000313" key="9">
    <source>
        <dbReference type="EMBL" id="MFD0965408.1"/>
    </source>
</evidence>
<evidence type="ECO:0000256" key="5">
    <source>
        <dbReference type="ARBA" id="ARBA00022692"/>
    </source>
</evidence>
<gene>
    <name evidence="9" type="ORF">ACFQ02_00810</name>
</gene>
<dbReference type="Proteomes" id="UP001596996">
    <property type="component" value="Unassembled WGS sequence"/>
</dbReference>
<feature type="transmembrane region" description="Helical" evidence="8">
    <location>
        <begin position="219"/>
        <end position="238"/>
    </location>
</feature>
<reference evidence="10" key="1">
    <citation type="journal article" date="2019" name="Int. J. Syst. Evol. Microbiol.">
        <title>The Global Catalogue of Microorganisms (GCM) 10K type strain sequencing project: providing services to taxonomists for standard genome sequencing and annotation.</title>
        <authorList>
            <consortium name="The Broad Institute Genomics Platform"/>
            <consortium name="The Broad Institute Genome Sequencing Center for Infectious Disease"/>
            <person name="Wu L."/>
            <person name="Ma J."/>
        </authorList>
    </citation>
    <scope>NUCLEOTIDE SEQUENCE [LARGE SCALE GENOMIC DNA]</scope>
    <source>
        <strain evidence="10">CCUG 61707</strain>
    </source>
</reference>
<dbReference type="PANTHER" id="PTHR39342">
    <property type="entry name" value="UPF0283 MEMBRANE PROTEIN YCJF"/>
    <property type="match status" value="1"/>
</dbReference>
<evidence type="ECO:0000313" key="10">
    <source>
        <dbReference type="Proteomes" id="UP001596996"/>
    </source>
</evidence>
<dbReference type="Pfam" id="PF05128">
    <property type="entry name" value="DUF697"/>
    <property type="match status" value="1"/>
</dbReference>
<dbReference type="RefSeq" id="WP_380818063.1">
    <property type="nucleotide sequence ID" value="NZ_JBHTJN010000001.1"/>
</dbReference>
<name>A0ABW3I6G7_9PAST</name>
<dbReference type="PANTHER" id="PTHR39342:SF1">
    <property type="entry name" value="UPF0283 MEMBRANE PROTEIN YCJF"/>
    <property type="match status" value="1"/>
</dbReference>
<feature type="transmembrane region" description="Helical" evidence="8">
    <location>
        <begin position="98"/>
        <end position="119"/>
    </location>
</feature>
<evidence type="ECO:0000256" key="6">
    <source>
        <dbReference type="ARBA" id="ARBA00022989"/>
    </source>
</evidence>
<dbReference type="HAMAP" id="MF_01085">
    <property type="entry name" value="UPF0283"/>
    <property type="match status" value="1"/>
</dbReference>
<keyword evidence="10" id="KW-1185">Reference proteome</keyword>
<proteinExistence type="inferred from homology"/>
<dbReference type="InterPro" id="IPR021147">
    <property type="entry name" value="DUF697"/>
</dbReference>
<protein>
    <recommendedName>
        <fullName evidence="8">UPF0283 membrane protein ACFQ02_00810</fullName>
    </recommendedName>
</protein>
<evidence type="ECO:0000256" key="4">
    <source>
        <dbReference type="ARBA" id="ARBA00022519"/>
    </source>
</evidence>
<dbReference type="EMBL" id="JBHTJN010000001">
    <property type="protein sequence ID" value="MFD0965408.1"/>
    <property type="molecule type" value="Genomic_DNA"/>
</dbReference>
<evidence type="ECO:0000256" key="7">
    <source>
        <dbReference type="ARBA" id="ARBA00023136"/>
    </source>
</evidence>
<dbReference type="InterPro" id="IPR006507">
    <property type="entry name" value="UPF0283"/>
</dbReference>
<keyword evidence="5 8" id="KW-0812">Transmembrane</keyword>
<evidence type="ECO:0000256" key="3">
    <source>
        <dbReference type="ARBA" id="ARBA00022475"/>
    </source>
</evidence>
<evidence type="ECO:0000256" key="1">
    <source>
        <dbReference type="ARBA" id="ARBA00004429"/>
    </source>
</evidence>
<sequence>MQKKVFSSQEEKELIHKIDDDEIFIAKQEFEINEVEVDSEWVEDLPIGANETIKLEKALTPSPRWWKKLLGITALLFSIAVVAQSIQWLIDTWQQHQWIYFAFALVAFFIVILGFTAIFNEWRTLVKLKKHLQWQAQSKEFLQQTFLQVNHKNTENATALCENIAKNLQMQDSTEYQQWQEQLNDAYLPAEITRLFSRTVVKTADEQAKKLISKASAEAAIIVAISPLAVIDMFFIAWRNIRLINKLATIYGIELGYISRLRLLRMVLLNIVFAGATEVLQDIGMDWLSQDMTAKLSVRAAQGIGVGLLTARLGIKAMEFCRPLVFTPEEKPRLSHIQKELLIQLKSAVLKKEKTK</sequence>
<keyword evidence="7 8" id="KW-0472">Membrane</keyword>
<keyword evidence="4" id="KW-0997">Cell inner membrane</keyword>
<comment type="similarity">
    <text evidence="2 8">Belongs to the UPF0283 family.</text>
</comment>
<feature type="transmembrane region" description="Helical" evidence="8">
    <location>
        <begin position="69"/>
        <end position="86"/>
    </location>
</feature>